<dbReference type="EMBL" id="BMHL01000015">
    <property type="protein sequence ID" value="GGC64892.1"/>
    <property type="molecule type" value="Genomic_DNA"/>
</dbReference>
<reference evidence="2" key="1">
    <citation type="journal article" date="2019" name="Int. J. Syst. Evol. Microbiol.">
        <title>The Global Catalogue of Microorganisms (GCM) 10K type strain sequencing project: providing services to taxonomists for standard genome sequencing and annotation.</title>
        <authorList>
            <consortium name="The Broad Institute Genomics Platform"/>
            <consortium name="The Broad Institute Genome Sequencing Center for Infectious Disease"/>
            <person name="Wu L."/>
            <person name="Ma J."/>
        </authorList>
    </citation>
    <scope>NUCLEOTIDE SEQUENCE [LARGE SCALE GENOMIC DNA]</scope>
    <source>
        <strain evidence="2">CGMCC 1.15103</strain>
    </source>
</reference>
<name>A0ABQ1NAK6_9BURK</name>
<evidence type="ECO:0000313" key="1">
    <source>
        <dbReference type="EMBL" id="GGC64892.1"/>
    </source>
</evidence>
<sequence length="64" mass="7020">MNIQAFFVAIASEQITMLRRQIANEGVSAASSAYRMLLVMPLSNITRSIDERPEVCSAAVLGYN</sequence>
<evidence type="ECO:0000313" key="2">
    <source>
        <dbReference type="Proteomes" id="UP000602004"/>
    </source>
</evidence>
<keyword evidence="2" id="KW-1185">Reference proteome</keyword>
<accession>A0ABQ1NAK6</accession>
<organism evidence="1 2">
    <name type="scientific">Paraburkholderia caffeinilytica</name>
    <dbReference type="NCBI Taxonomy" id="1761016"/>
    <lineage>
        <taxon>Bacteria</taxon>
        <taxon>Pseudomonadati</taxon>
        <taxon>Pseudomonadota</taxon>
        <taxon>Betaproteobacteria</taxon>
        <taxon>Burkholderiales</taxon>
        <taxon>Burkholderiaceae</taxon>
        <taxon>Paraburkholderia</taxon>
    </lineage>
</organism>
<comment type="caution">
    <text evidence="1">The sequence shown here is derived from an EMBL/GenBank/DDBJ whole genome shotgun (WGS) entry which is preliminary data.</text>
</comment>
<gene>
    <name evidence="1" type="ORF">GCM10011400_61080</name>
</gene>
<dbReference type="Proteomes" id="UP000602004">
    <property type="component" value="Unassembled WGS sequence"/>
</dbReference>
<protein>
    <submittedName>
        <fullName evidence="1">Uncharacterized protein</fullName>
    </submittedName>
</protein>
<proteinExistence type="predicted"/>